<name>A0AA40R765_9BURK</name>
<gene>
    <name evidence="1" type="ORF">WK57_19355</name>
</gene>
<dbReference type="AlphaFoldDB" id="A0AA40R765"/>
<protein>
    <submittedName>
        <fullName evidence="1">Uncharacterized protein</fullName>
    </submittedName>
</protein>
<organism evidence="1 2">
    <name type="scientific">Burkholderia ubonensis</name>
    <dbReference type="NCBI Taxonomy" id="101571"/>
    <lineage>
        <taxon>Bacteria</taxon>
        <taxon>Pseudomonadati</taxon>
        <taxon>Pseudomonadota</taxon>
        <taxon>Betaproteobacteria</taxon>
        <taxon>Burkholderiales</taxon>
        <taxon>Burkholderiaceae</taxon>
        <taxon>Burkholderia</taxon>
        <taxon>Burkholderia cepacia complex</taxon>
    </lineage>
</organism>
<comment type="caution">
    <text evidence="1">The sequence shown here is derived from an EMBL/GenBank/DDBJ whole genome shotgun (WGS) entry which is preliminary data.</text>
</comment>
<dbReference type="EMBL" id="LNJU01000004">
    <property type="protein sequence ID" value="KWZ57650.1"/>
    <property type="molecule type" value="Genomic_DNA"/>
</dbReference>
<accession>A0AA40R765</accession>
<sequence length="95" mass="10208">MTWMYVSSSVALVATSARVPFRLEPAVVHVPVTSSVPRDPSFAVHTSAIAAPVVTPPRAIAIMVFRVARDAPFECDFAVSDTAVHVLVAAFQMLR</sequence>
<evidence type="ECO:0000313" key="2">
    <source>
        <dbReference type="Proteomes" id="UP000070119"/>
    </source>
</evidence>
<reference evidence="1 2" key="1">
    <citation type="submission" date="2015-11" db="EMBL/GenBank/DDBJ databases">
        <authorList>
            <person name="Sahl J."/>
            <person name="Wagner D."/>
            <person name="Keim P."/>
        </authorList>
    </citation>
    <scope>NUCLEOTIDE SEQUENCE [LARGE SCALE GENOMIC DNA]</scope>
    <source>
        <strain evidence="1 2">MSMB1157</strain>
    </source>
</reference>
<dbReference type="Proteomes" id="UP000070119">
    <property type="component" value="Unassembled WGS sequence"/>
</dbReference>
<proteinExistence type="predicted"/>
<evidence type="ECO:0000313" key="1">
    <source>
        <dbReference type="EMBL" id="KWZ57650.1"/>
    </source>
</evidence>